<proteinExistence type="predicted"/>
<reference evidence="3" key="1">
    <citation type="submission" date="2015-07" db="EMBL/GenBank/DDBJ databases">
        <title>Lactobacillus ginsenosidimutans/EMML 3141/ whole genome sequencing.</title>
        <authorList>
            <person name="Kim M.K."/>
            <person name="Im W.-T."/>
            <person name="Srinivasan S."/>
            <person name="Lee J.-J."/>
        </authorList>
    </citation>
    <scope>NUCLEOTIDE SEQUENCE [LARGE SCALE GENOMIC DNA]</scope>
    <source>
        <strain evidence="3">EMML 3041</strain>
    </source>
</reference>
<gene>
    <name evidence="2" type="ORF">ABM34_09495</name>
</gene>
<keyword evidence="1" id="KW-0812">Transmembrane</keyword>
<evidence type="ECO:0000313" key="2">
    <source>
        <dbReference type="EMBL" id="AKP67737.1"/>
    </source>
</evidence>
<feature type="transmembrane region" description="Helical" evidence="1">
    <location>
        <begin position="12"/>
        <end position="33"/>
    </location>
</feature>
<accession>A0A0H4QIG6</accession>
<keyword evidence="1" id="KW-1133">Transmembrane helix</keyword>
<dbReference type="AlphaFoldDB" id="A0A0H4QIG6"/>
<dbReference type="PATRIC" id="fig|1007676.4.peg.1922"/>
<protein>
    <submittedName>
        <fullName evidence="2">Uncharacterized protein</fullName>
    </submittedName>
</protein>
<dbReference type="EMBL" id="CP012034">
    <property type="protein sequence ID" value="AKP67737.1"/>
    <property type="molecule type" value="Genomic_DNA"/>
</dbReference>
<evidence type="ECO:0000256" key="1">
    <source>
        <dbReference type="SAM" id="Phobius"/>
    </source>
</evidence>
<keyword evidence="3" id="KW-1185">Reference proteome</keyword>
<sequence>MHQAKKSKKKPVLFTILGIVLILVLGVVFFVPLNNATRSATGSDTPTDRLIKHELVKKVKSNKTGDPDQDAKVDKYADKLQETKMSEIMAAANNQAKAAKLIQSTSNLSKPAADKAAQEIFTNNKFNSIRSSMSQGDWVQTYLQYRTLSKDGTLSALKQNVNQ</sequence>
<dbReference type="OrthoDB" id="2298266at2"/>
<dbReference type="KEGG" id="lgn:ABM34_09495"/>
<name>A0A0H4QIG6_9LACO</name>
<organism evidence="2 3">
    <name type="scientific">Companilactobacillus ginsenosidimutans</name>
    <dbReference type="NCBI Taxonomy" id="1007676"/>
    <lineage>
        <taxon>Bacteria</taxon>
        <taxon>Bacillati</taxon>
        <taxon>Bacillota</taxon>
        <taxon>Bacilli</taxon>
        <taxon>Lactobacillales</taxon>
        <taxon>Lactobacillaceae</taxon>
        <taxon>Companilactobacillus</taxon>
    </lineage>
</organism>
<keyword evidence="1" id="KW-0472">Membrane</keyword>
<evidence type="ECO:0000313" key="3">
    <source>
        <dbReference type="Proteomes" id="UP000036106"/>
    </source>
</evidence>
<dbReference type="Proteomes" id="UP000036106">
    <property type="component" value="Chromosome"/>
</dbReference>
<dbReference type="RefSeq" id="WP_048705292.1">
    <property type="nucleotide sequence ID" value="NZ_CP012034.1"/>
</dbReference>